<keyword evidence="5" id="KW-0547">Nucleotide-binding</keyword>
<feature type="region of interest" description="Disordered" evidence="9">
    <location>
        <begin position="262"/>
        <end position="282"/>
    </location>
</feature>
<dbReference type="PROSITE" id="PS00211">
    <property type="entry name" value="ABC_TRANSPORTER_1"/>
    <property type="match status" value="1"/>
</dbReference>
<keyword evidence="2" id="KW-0813">Transport</keyword>
<feature type="region of interest" description="Disordered" evidence="9">
    <location>
        <begin position="328"/>
        <end position="347"/>
    </location>
</feature>
<keyword evidence="13" id="KW-1185">Reference proteome</keyword>
<protein>
    <submittedName>
        <fullName evidence="12">Putative Multidrug resistance protein-like protein 49</fullName>
    </submittedName>
</protein>
<dbReference type="Pfam" id="PF00005">
    <property type="entry name" value="ABC_tran"/>
    <property type="match status" value="2"/>
</dbReference>
<dbReference type="GO" id="GO:0090374">
    <property type="term" value="P:oligopeptide export from mitochondrion"/>
    <property type="evidence" value="ECO:0007669"/>
    <property type="project" value="TreeGrafter"/>
</dbReference>
<feature type="transmembrane region" description="Helical" evidence="10">
    <location>
        <begin position="12"/>
        <end position="34"/>
    </location>
</feature>
<evidence type="ECO:0000313" key="12">
    <source>
        <dbReference type="EMBL" id="KOB65771.1"/>
    </source>
</evidence>
<evidence type="ECO:0000256" key="9">
    <source>
        <dbReference type="SAM" id="MobiDB-lite"/>
    </source>
</evidence>
<dbReference type="STRING" id="104452.A0A0L7KRT8"/>
<evidence type="ECO:0000256" key="8">
    <source>
        <dbReference type="ARBA" id="ARBA00023136"/>
    </source>
</evidence>
<dbReference type="InterPro" id="IPR003593">
    <property type="entry name" value="AAA+_ATPase"/>
</dbReference>
<evidence type="ECO:0000256" key="2">
    <source>
        <dbReference type="ARBA" id="ARBA00022448"/>
    </source>
</evidence>
<evidence type="ECO:0000256" key="5">
    <source>
        <dbReference type="ARBA" id="ARBA00022741"/>
    </source>
</evidence>
<feature type="compositionally biased region" description="Gly residues" evidence="9">
    <location>
        <begin position="397"/>
        <end position="406"/>
    </location>
</feature>
<dbReference type="InterPro" id="IPR039421">
    <property type="entry name" value="Type_1_exporter"/>
</dbReference>
<evidence type="ECO:0000256" key="3">
    <source>
        <dbReference type="ARBA" id="ARBA00022692"/>
    </source>
</evidence>
<proteinExistence type="predicted"/>
<dbReference type="PROSITE" id="PS50893">
    <property type="entry name" value="ABC_TRANSPORTER_2"/>
    <property type="match status" value="1"/>
</dbReference>
<keyword evidence="3 10" id="KW-0812">Transmembrane</keyword>
<dbReference type="InterPro" id="IPR027417">
    <property type="entry name" value="P-loop_NTPase"/>
</dbReference>
<dbReference type="GO" id="GO:0005524">
    <property type="term" value="F:ATP binding"/>
    <property type="evidence" value="ECO:0007669"/>
    <property type="project" value="UniProtKB-KW"/>
</dbReference>
<evidence type="ECO:0000256" key="10">
    <source>
        <dbReference type="SAM" id="Phobius"/>
    </source>
</evidence>
<dbReference type="AlphaFoldDB" id="A0A0L7KRT8"/>
<gene>
    <name evidence="12" type="ORF">OBRU01_22236</name>
</gene>
<feature type="domain" description="ABC transporter" evidence="11">
    <location>
        <begin position="107"/>
        <end position="305"/>
    </location>
</feature>
<keyword evidence="7 10" id="KW-1133">Transmembrane helix</keyword>
<dbReference type="GO" id="GO:0005743">
    <property type="term" value="C:mitochondrial inner membrane"/>
    <property type="evidence" value="ECO:0007669"/>
    <property type="project" value="TreeGrafter"/>
</dbReference>
<evidence type="ECO:0000256" key="1">
    <source>
        <dbReference type="ARBA" id="ARBA00004141"/>
    </source>
</evidence>
<evidence type="ECO:0000256" key="6">
    <source>
        <dbReference type="ARBA" id="ARBA00022840"/>
    </source>
</evidence>
<reference evidence="12 13" key="1">
    <citation type="journal article" date="2015" name="Genome Biol. Evol.">
        <title>The genome of winter moth (Operophtera brumata) provides a genomic perspective on sexual dimorphism and phenology.</title>
        <authorList>
            <person name="Derks M.F."/>
            <person name="Smit S."/>
            <person name="Salis L."/>
            <person name="Schijlen E."/>
            <person name="Bossers A."/>
            <person name="Mateman C."/>
            <person name="Pijl A.S."/>
            <person name="de Ridder D."/>
            <person name="Groenen M.A."/>
            <person name="Visser M.E."/>
            <person name="Megens H.J."/>
        </authorList>
    </citation>
    <scope>NUCLEOTIDE SEQUENCE [LARGE SCALE GENOMIC DNA]</scope>
    <source>
        <strain evidence="12">WM2013NL</strain>
        <tissue evidence="12">Head and thorax</tissue>
    </source>
</reference>
<dbReference type="InterPro" id="IPR017871">
    <property type="entry name" value="ABC_transporter-like_CS"/>
</dbReference>
<feature type="compositionally biased region" description="Basic residues" evidence="9">
    <location>
        <begin position="427"/>
        <end position="442"/>
    </location>
</feature>
<dbReference type="InterPro" id="IPR003439">
    <property type="entry name" value="ABC_transporter-like_ATP-bd"/>
</dbReference>
<dbReference type="SUPFAM" id="SSF52540">
    <property type="entry name" value="P-loop containing nucleoside triphosphate hydrolases"/>
    <property type="match status" value="1"/>
</dbReference>
<dbReference type="Gene3D" id="1.20.1560.10">
    <property type="entry name" value="ABC transporter type 1, transmembrane domain"/>
    <property type="match status" value="1"/>
</dbReference>
<dbReference type="GO" id="GO:0016887">
    <property type="term" value="F:ATP hydrolysis activity"/>
    <property type="evidence" value="ECO:0007669"/>
    <property type="project" value="InterPro"/>
</dbReference>
<comment type="caution">
    <text evidence="12">The sequence shown here is derived from an EMBL/GenBank/DDBJ whole genome shotgun (WGS) entry which is preliminary data.</text>
</comment>
<keyword evidence="4" id="KW-0677">Repeat</keyword>
<dbReference type="PANTHER" id="PTHR43394">
    <property type="entry name" value="ATP-DEPENDENT PERMEASE MDL1, MITOCHONDRIAL"/>
    <property type="match status" value="1"/>
</dbReference>
<feature type="region of interest" description="Disordered" evidence="9">
    <location>
        <begin position="381"/>
        <end position="442"/>
    </location>
</feature>
<evidence type="ECO:0000256" key="7">
    <source>
        <dbReference type="ARBA" id="ARBA00022989"/>
    </source>
</evidence>
<dbReference type="InterPro" id="IPR036640">
    <property type="entry name" value="ABC1_TM_sf"/>
</dbReference>
<comment type="subcellular location">
    <subcellularLocation>
        <location evidence="1">Membrane</location>
        <topology evidence="1">Multi-pass membrane protein</topology>
    </subcellularLocation>
</comment>
<keyword evidence="8 10" id="KW-0472">Membrane</keyword>
<dbReference type="SMART" id="SM00382">
    <property type="entry name" value="AAA"/>
    <property type="match status" value="1"/>
</dbReference>
<dbReference type="PANTHER" id="PTHR43394:SF11">
    <property type="entry name" value="ATP-BINDING CASSETTE TRANSPORTER"/>
    <property type="match status" value="1"/>
</dbReference>
<dbReference type="GO" id="GO:0015421">
    <property type="term" value="F:ABC-type oligopeptide transporter activity"/>
    <property type="evidence" value="ECO:0007669"/>
    <property type="project" value="TreeGrafter"/>
</dbReference>
<keyword evidence="6" id="KW-0067">ATP-binding</keyword>
<evidence type="ECO:0000313" key="13">
    <source>
        <dbReference type="Proteomes" id="UP000037510"/>
    </source>
</evidence>
<name>A0A0L7KRT8_OPEBR</name>
<accession>A0A0L7KRT8</accession>
<evidence type="ECO:0000259" key="11">
    <source>
        <dbReference type="PROSITE" id="PS50893"/>
    </source>
</evidence>
<sequence>MKTGVRKGLFSGIGSGVMWLIIYATYALAFWYGVGLILESRSEVKPVYTPAVLMIQKSIASSARFKPPVRMTTSPQHDERYSAPLTLQIFFSVLQGAQNVGLTAPHMEAMNNARASGGAIFEVLNGLNLKINKNETVALVGSSGCGKSTVLQLLQRMYDPESGSVTASGHDLREMNVRHLRNHIAVGYDTKIGERGAQLSGGQKQRIAIARALVRKPKILLLDEATSALDSHSEAKVQRALDAAAHGRTTVMVEVVTGLAERGQGAESAGRGGAWTHHRDGEPQVSMKRWRLLLDSQSEAKVQRALDAAAHGRTTVMVLVVTGLAERGQGAESAGRGGAWTHHRDGEPQVSMKRCWLLLDSQSEAKVQRALDAAAHGRTTVMAGDGAERDAHRVHRQGGGDGGGHSRGAAGAERPLLQPGAGERAEHRARRQRRQPRRYAQT</sequence>
<dbReference type="EMBL" id="JTDY01006690">
    <property type="protein sequence ID" value="KOB65771.1"/>
    <property type="molecule type" value="Genomic_DNA"/>
</dbReference>
<dbReference type="Gene3D" id="3.40.50.300">
    <property type="entry name" value="P-loop containing nucleotide triphosphate hydrolases"/>
    <property type="match status" value="2"/>
</dbReference>
<organism evidence="12 13">
    <name type="scientific">Operophtera brumata</name>
    <name type="common">Winter moth</name>
    <name type="synonym">Phalaena brumata</name>
    <dbReference type="NCBI Taxonomy" id="104452"/>
    <lineage>
        <taxon>Eukaryota</taxon>
        <taxon>Metazoa</taxon>
        <taxon>Ecdysozoa</taxon>
        <taxon>Arthropoda</taxon>
        <taxon>Hexapoda</taxon>
        <taxon>Insecta</taxon>
        <taxon>Pterygota</taxon>
        <taxon>Neoptera</taxon>
        <taxon>Endopterygota</taxon>
        <taxon>Lepidoptera</taxon>
        <taxon>Glossata</taxon>
        <taxon>Ditrysia</taxon>
        <taxon>Geometroidea</taxon>
        <taxon>Geometridae</taxon>
        <taxon>Larentiinae</taxon>
        <taxon>Operophtera</taxon>
    </lineage>
</organism>
<evidence type="ECO:0000256" key="4">
    <source>
        <dbReference type="ARBA" id="ARBA00022737"/>
    </source>
</evidence>
<dbReference type="Proteomes" id="UP000037510">
    <property type="component" value="Unassembled WGS sequence"/>
</dbReference>